<keyword evidence="2" id="KW-0732">Signal</keyword>
<evidence type="ECO:0000256" key="2">
    <source>
        <dbReference type="SAM" id="SignalP"/>
    </source>
</evidence>
<organism evidence="3 4">
    <name type="scientific">Ideonella aquatica</name>
    <dbReference type="NCBI Taxonomy" id="2824119"/>
    <lineage>
        <taxon>Bacteria</taxon>
        <taxon>Pseudomonadati</taxon>
        <taxon>Pseudomonadota</taxon>
        <taxon>Betaproteobacteria</taxon>
        <taxon>Burkholderiales</taxon>
        <taxon>Sphaerotilaceae</taxon>
        <taxon>Ideonella</taxon>
    </lineage>
</organism>
<name>A0A941BID2_9BURK</name>
<accession>A0A941BID2</accession>
<gene>
    <name evidence="3" type="ORF">KAK06_02000</name>
</gene>
<evidence type="ECO:0000313" key="3">
    <source>
        <dbReference type="EMBL" id="MBQ0957718.1"/>
    </source>
</evidence>
<dbReference type="AlphaFoldDB" id="A0A941BID2"/>
<reference evidence="3" key="1">
    <citation type="submission" date="2021-04" db="EMBL/GenBank/DDBJ databases">
        <title>The genome sequence of Ideonella sp. 4Y11.</title>
        <authorList>
            <person name="Liu Y."/>
        </authorList>
    </citation>
    <scope>NUCLEOTIDE SEQUENCE</scope>
    <source>
        <strain evidence="3">4Y11</strain>
    </source>
</reference>
<comment type="caution">
    <text evidence="3">The sequence shown here is derived from an EMBL/GenBank/DDBJ whole genome shotgun (WGS) entry which is preliminary data.</text>
</comment>
<evidence type="ECO:0000256" key="1">
    <source>
        <dbReference type="SAM" id="MobiDB-lite"/>
    </source>
</evidence>
<keyword evidence="4" id="KW-1185">Reference proteome</keyword>
<feature type="region of interest" description="Disordered" evidence="1">
    <location>
        <begin position="80"/>
        <end position="119"/>
    </location>
</feature>
<protein>
    <submittedName>
        <fullName evidence="3">Uncharacterized protein</fullName>
    </submittedName>
</protein>
<feature type="compositionally biased region" description="Low complexity" evidence="1">
    <location>
        <begin position="83"/>
        <end position="111"/>
    </location>
</feature>
<evidence type="ECO:0000313" key="4">
    <source>
        <dbReference type="Proteomes" id="UP000678374"/>
    </source>
</evidence>
<feature type="chain" id="PRO_5037750071" evidence="2">
    <location>
        <begin position="24"/>
        <end position="119"/>
    </location>
</feature>
<dbReference type="Proteomes" id="UP000678374">
    <property type="component" value="Unassembled WGS sequence"/>
</dbReference>
<proteinExistence type="predicted"/>
<dbReference type="RefSeq" id="WP_157548467.1">
    <property type="nucleotide sequence ID" value="NZ_JAGQDE010000001.1"/>
</dbReference>
<feature type="signal peptide" evidence="2">
    <location>
        <begin position="1"/>
        <end position="23"/>
    </location>
</feature>
<dbReference type="EMBL" id="JAGQDE010000001">
    <property type="protein sequence ID" value="MBQ0957718.1"/>
    <property type="molecule type" value="Genomic_DNA"/>
</dbReference>
<sequence>MVASLPRWLMPAALCVVAGFAAAQTSTSAARKPDPLDPGASVPTVAYESAFSRYRRTADDKVIPWREANDTAARIGGWRAYARDAQQPDPAASAPAATPAQPATKAMPMPQGHGGHKMP</sequence>